<evidence type="ECO:0000256" key="1">
    <source>
        <dbReference type="ARBA" id="ARBA00005417"/>
    </source>
</evidence>
<dbReference type="CDD" id="cd03230">
    <property type="entry name" value="ABC_DR_subfamily_A"/>
    <property type="match status" value="1"/>
</dbReference>
<evidence type="ECO:0000313" key="6">
    <source>
        <dbReference type="EMBL" id="MBC2250077.1"/>
    </source>
</evidence>
<comment type="caution">
    <text evidence="6">The sequence shown here is derived from an EMBL/GenBank/DDBJ whole genome shotgun (WGS) entry which is preliminary data.</text>
</comment>
<dbReference type="InterPro" id="IPR017871">
    <property type="entry name" value="ABC_transporter-like_CS"/>
</dbReference>
<sequence length="295" mass="33245">MEAIKVESLTKNYHKKRAIENVNLSVNEGELYGFIGPNGAGKSTTIKVLLNFIYATSGSATVLGKDVVKDSAEIKKMVGYVPSEVRYYPQMTANDIIHYAAKFHHIENAAQKMNKYYEMFAIDPKKRFGEMSLGNKKKVAIVAGLITEPKLFILDEPTNGLDPLMQHYLFKEMTERNKEGMTIFLSSHNLREVQEYCTRAAFIRNGNIIAVEDIANQQMTGKVIALKGTNLPLEKLTNAGARIIEKETGKARLIFDEDIKTILPLLQEKEITDLTITNQELEDKFMTLYEGGEIK</sequence>
<evidence type="ECO:0000313" key="7">
    <source>
        <dbReference type="EMBL" id="MDT0114166.1"/>
    </source>
</evidence>
<keyword evidence="9" id="KW-1185">Reference proteome</keyword>
<comment type="similarity">
    <text evidence="1">Belongs to the ABC transporter superfamily.</text>
</comment>
<dbReference type="Proteomes" id="UP000559864">
    <property type="component" value="Unassembled WGS sequence"/>
</dbReference>
<evidence type="ECO:0000256" key="4">
    <source>
        <dbReference type="ARBA" id="ARBA00022840"/>
    </source>
</evidence>
<reference evidence="7 9" key="2">
    <citation type="submission" date="2023-05" db="EMBL/GenBank/DDBJ databases">
        <title>A Combination of Whole Genome Sequencing and Metagenomics Reveals Diversity of Listeria spp. in Soil Collected from the Nantahala National Forest.</title>
        <authorList>
            <person name="Wang J."/>
            <person name="Schamp C.N."/>
            <person name="Hudson L.K."/>
            <person name="Chaggar H.K."/>
            <person name="Bryan D.W."/>
            <person name="Radosevich M."/>
            <person name="Denes T.G."/>
        </authorList>
    </citation>
    <scope>NUCLEOTIDE SEQUENCE [LARGE SCALE GENOMIC DNA]</scope>
    <source>
        <strain evidence="7 9">UTK S2-0002</strain>
    </source>
</reference>
<dbReference type="AlphaFoldDB" id="A0A7X0ZDB8"/>
<dbReference type="PROSITE" id="PS50893">
    <property type="entry name" value="ABC_TRANSPORTER_2"/>
    <property type="match status" value="1"/>
</dbReference>
<dbReference type="PANTHER" id="PTHR42711:SF5">
    <property type="entry name" value="ABC TRANSPORTER ATP-BINDING PROTEIN NATA"/>
    <property type="match status" value="1"/>
</dbReference>
<organism evidence="6 8">
    <name type="scientific">Listeria cossartiae subsp. cayugensis</name>
    <dbReference type="NCBI Taxonomy" id="2713505"/>
    <lineage>
        <taxon>Bacteria</taxon>
        <taxon>Bacillati</taxon>
        <taxon>Bacillota</taxon>
        <taxon>Bacilli</taxon>
        <taxon>Bacillales</taxon>
        <taxon>Listeriaceae</taxon>
        <taxon>Listeria</taxon>
        <taxon>Listeria cossartiae</taxon>
    </lineage>
</organism>
<proteinExistence type="inferred from homology"/>
<feature type="domain" description="ABC transporter" evidence="5">
    <location>
        <begin position="4"/>
        <end position="230"/>
    </location>
</feature>
<dbReference type="PANTHER" id="PTHR42711">
    <property type="entry name" value="ABC TRANSPORTER ATP-BINDING PROTEIN"/>
    <property type="match status" value="1"/>
</dbReference>
<dbReference type="EMBL" id="JASBAM010000002">
    <property type="protein sequence ID" value="MDT0114166.1"/>
    <property type="molecule type" value="Genomic_DNA"/>
</dbReference>
<dbReference type="RefSeq" id="WP_185604712.1">
    <property type="nucleotide sequence ID" value="NZ_JAARZC010000002.1"/>
</dbReference>
<keyword evidence="3" id="KW-0547">Nucleotide-binding</keyword>
<dbReference type="EMBL" id="JAARZC010000002">
    <property type="protein sequence ID" value="MBC2250077.1"/>
    <property type="molecule type" value="Genomic_DNA"/>
</dbReference>
<evidence type="ECO:0000256" key="2">
    <source>
        <dbReference type="ARBA" id="ARBA00022448"/>
    </source>
</evidence>
<accession>A0A7X0ZDB8</accession>
<evidence type="ECO:0000259" key="5">
    <source>
        <dbReference type="PROSITE" id="PS50893"/>
    </source>
</evidence>
<dbReference type="Pfam" id="PF00005">
    <property type="entry name" value="ABC_tran"/>
    <property type="match status" value="1"/>
</dbReference>
<dbReference type="InterPro" id="IPR050763">
    <property type="entry name" value="ABC_transporter_ATP-binding"/>
</dbReference>
<keyword evidence="2" id="KW-0813">Transport</keyword>
<protein>
    <submittedName>
        <fullName evidence="6">ABC transporter ATP-binding protein</fullName>
    </submittedName>
</protein>
<gene>
    <name evidence="6" type="ORF">HCB49_08770</name>
    <name evidence="7" type="ORF">QJV37_08435</name>
</gene>
<dbReference type="Gene3D" id="3.40.50.300">
    <property type="entry name" value="P-loop containing nucleotide triphosphate hydrolases"/>
    <property type="match status" value="1"/>
</dbReference>
<dbReference type="SUPFAM" id="SSF52540">
    <property type="entry name" value="P-loop containing nucleoside triphosphate hydrolases"/>
    <property type="match status" value="1"/>
</dbReference>
<dbReference type="SMART" id="SM00382">
    <property type="entry name" value="AAA"/>
    <property type="match status" value="1"/>
</dbReference>
<dbReference type="GO" id="GO:0016887">
    <property type="term" value="F:ATP hydrolysis activity"/>
    <property type="evidence" value="ECO:0007669"/>
    <property type="project" value="InterPro"/>
</dbReference>
<dbReference type="PROSITE" id="PS00211">
    <property type="entry name" value="ABC_TRANSPORTER_1"/>
    <property type="match status" value="1"/>
</dbReference>
<dbReference type="Proteomes" id="UP001252688">
    <property type="component" value="Unassembled WGS sequence"/>
</dbReference>
<dbReference type="InterPro" id="IPR003439">
    <property type="entry name" value="ABC_transporter-like_ATP-bd"/>
</dbReference>
<evidence type="ECO:0000256" key="3">
    <source>
        <dbReference type="ARBA" id="ARBA00022741"/>
    </source>
</evidence>
<dbReference type="InterPro" id="IPR003593">
    <property type="entry name" value="AAA+_ATPase"/>
</dbReference>
<dbReference type="GO" id="GO:0005524">
    <property type="term" value="F:ATP binding"/>
    <property type="evidence" value="ECO:0007669"/>
    <property type="project" value="UniProtKB-KW"/>
</dbReference>
<name>A0A7X0ZDB8_9LIST</name>
<evidence type="ECO:0000313" key="9">
    <source>
        <dbReference type="Proteomes" id="UP001252688"/>
    </source>
</evidence>
<evidence type="ECO:0000313" key="8">
    <source>
        <dbReference type="Proteomes" id="UP000559864"/>
    </source>
</evidence>
<reference evidence="6 8" key="1">
    <citation type="submission" date="2020-03" db="EMBL/GenBank/DDBJ databases">
        <title>Soil Listeria distribution.</title>
        <authorList>
            <person name="Liao J."/>
            <person name="Wiedmann M."/>
        </authorList>
    </citation>
    <scope>NUCLEOTIDE SEQUENCE [LARGE SCALE GENOMIC DNA]</scope>
    <source>
        <strain evidence="6 8">FSL L7-0123</strain>
    </source>
</reference>
<dbReference type="InterPro" id="IPR027417">
    <property type="entry name" value="P-loop_NTPase"/>
</dbReference>
<keyword evidence="4 6" id="KW-0067">ATP-binding</keyword>